<keyword evidence="5" id="KW-1185">Reference proteome</keyword>
<proteinExistence type="predicted"/>
<name>A0ABW5CAP7_9PROT</name>
<dbReference type="Proteomes" id="UP001597296">
    <property type="component" value="Unassembled WGS sequence"/>
</dbReference>
<dbReference type="PRINTS" id="PR01210">
    <property type="entry name" value="GGTRANSPTASE"/>
</dbReference>
<dbReference type="InterPro" id="IPR029055">
    <property type="entry name" value="Ntn_hydrolases_N"/>
</dbReference>
<comment type="catalytic activity">
    <reaction evidence="2">
        <text>glutathione + H2O = L-cysteinylglycine + L-glutamate</text>
        <dbReference type="Rhea" id="RHEA:28807"/>
        <dbReference type="ChEBI" id="CHEBI:15377"/>
        <dbReference type="ChEBI" id="CHEBI:29985"/>
        <dbReference type="ChEBI" id="CHEBI:57925"/>
        <dbReference type="ChEBI" id="CHEBI:61694"/>
        <dbReference type="EC" id="3.4.19.13"/>
    </reaction>
</comment>
<dbReference type="InterPro" id="IPR000101">
    <property type="entry name" value="GGT_peptidase"/>
</dbReference>
<dbReference type="EMBL" id="JBHUIY010000007">
    <property type="protein sequence ID" value="MFD2233271.1"/>
    <property type="molecule type" value="Genomic_DNA"/>
</dbReference>
<dbReference type="GO" id="GO:0103068">
    <property type="term" value="F:leukotriene C4 gamma-glutamyl transferase activity"/>
    <property type="evidence" value="ECO:0007669"/>
    <property type="project" value="UniProtKB-EC"/>
</dbReference>
<dbReference type="PANTHER" id="PTHR11686:SF9">
    <property type="entry name" value="RE13973P"/>
    <property type="match status" value="1"/>
</dbReference>
<comment type="catalytic activity">
    <reaction evidence="3">
        <text>an N-terminal (5-L-glutamyl)-[peptide] + an alpha-amino acid = 5-L-glutamyl amino acid + an N-terminal L-alpha-aminoacyl-[peptide]</text>
        <dbReference type="Rhea" id="RHEA:23904"/>
        <dbReference type="Rhea" id="RHEA-COMP:9780"/>
        <dbReference type="Rhea" id="RHEA-COMP:9795"/>
        <dbReference type="ChEBI" id="CHEBI:77644"/>
        <dbReference type="ChEBI" id="CHEBI:78597"/>
        <dbReference type="ChEBI" id="CHEBI:78599"/>
        <dbReference type="ChEBI" id="CHEBI:78608"/>
        <dbReference type="EC" id="2.3.2.2"/>
    </reaction>
</comment>
<reference evidence="5" key="1">
    <citation type="journal article" date="2019" name="Int. J. Syst. Evol. Microbiol.">
        <title>The Global Catalogue of Microorganisms (GCM) 10K type strain sequencing project: providing services to taxonomists for standard genome sequencing and annotation.</title>
        <authorList>
            <consortium name="The Broad Institute Genomics Platform"/>
            <consortium name="The Broad Institute Genome Sequencing Center for Infectious Disease"/>
            <person name="Wu L."/>
            <person name="Ma J."/>
        </authorList>
    </citation>
    <scope>NUCLEOTIDE SEQUENCE [LARGE SCALE GENOMIC DNA]</scope>
    <source>
        <strain evidence="5">KCTC 15012</strain>
    </source>
</reference>
<dbReference type="Gene3D" id="3.60.20.40">
    <property type="match status" value="1"/>
</dbReference>
<dbReference type="Pfam" id="PF01019">
    <property type="entry name" value="G_glu_transpept"/>
    <property type="match status" value="1"/>
</dbReference>
<dbReference type="EC" id="2.3.2.2" evidence="4"/>
<keyword evidence="4" id="KW-0808">Transferase</keyword>
<evidence type="ECO:0000256" key="3">
    <source>
        <dbReference type="ARBA" id="ARBA00047417"/>
    </source>
</evidence>
<protein>
    <submittedName>
        <fullName evidence="4">Gamma-glutamyltransferase</fullName>
        <ecNumber evidence="4">2.3.2.2</ecNumber>
    </submittedName>
</protein>
<evidence type="ECO:0000256" key="2">
    <source>
        <dbReference type="ARBA" id="ARBA00001089"/>
    </source>
</evidence>
<gene>
    <name evidence="4" type="ORF">ACFSNB_05585</name>
</gene>
<dbReference type="RefSeq" id="WP_377315051.1">
    <property type="nucleotide sequence ID" value="NZ_JBHUIY010000007.1"/>
</dbReference>
<evidence type="ECO:0000256" key="1">
    <source>
        <dbReference type="ARBA" id="ARBA00001049"/>
    </source>
</evidence>
<evidence type="ECO:0000313" key="5">
    <source>
        <dbReference type="Proteomes" id="UP001597296"/>
    </source>
</evidence>
<comment type="caution">
    <text evidence="4">The sequence shown here is derived from an EMBL/GenBank/DDBJ whole genome shotgun (WGS) entry which is preliminary data.</text>
</comment>
<sequence length="539" mass="54739">MRVNKDHPSSVERLGPGRRLAALALATVLAACGDAPPPVGTVGHVQGFAGMVAADEPRAALVARDVLSAGGSAADAATALYYTLAVTLPSTASLGGGGACVVHDAPTRTTEVLEFPALPSTVAAPVPSAVPANPRGFFALHAKYGRLRFESLVSEPERLARNGFPVSRALAADIARVAPQIARIPAMRALFLRPDGSPLREGDLLVQPELAAVIANLRRNTGDFYVGRTARELVASVQQVGGALSLDDLRDLRPAWRPGLKVAVGDEIAVFPPPPSVGGTAAAGLVAVAWPRWGGLEPDERPHLLVEAQARLFADRTRWMQPTGWSAEAPGNLIAPDTLNRLMASYTPGRHVPPATPAAAPREPVVAASFVVEDGDGSAVACGVGAGGLFGTGLIAPGTGIVLAVAPGPGGPPPTTAALVVNPHTSRVHFAAAASGGIAAPGALAQALLGALADGKPLAEALAQPRVVSPGNPDAALVETGPFGFDPAPLARRGHQIGPTAMPSRVEALRCRDGQLSTPDCEAATDPRGFGLAAVAGKG</sequence>
<comment type="catalytic activity">
    <reaction evidence="1">
        <text>an S-substituted glutathione + H2O = an S-substituted L-cysteinylglycine + L-glutamate</text>
        <dbReference type="Rhea" id="RHEA:59468"/>
        <dbReference type="ChEBI" id="CHEBI:15377"/>
        <dbReference type="ChEBI" id="CHEBI:29985"/>
        <dbReference type="ChEBI" id="CHEBI:90779"/>
        <dbReference type="ChEBI" id="CHEBI:143103"/>
        <dbReference type="EC" id="3.4.19.13"/>
    </reaction>
</comment>
<dbReference type="InterPro" id="IPR043137">
    <property type="entry name" value="GGT_ssub_C"/>
</dbReference>
<evidence type="ECO:0000313" key="4">
    <source>
        <dbReference type="EMBL" id="MFD2233271.1"/>
    </source>
</evidence>
<dbReference type="PANTHER" id="PTHR11686">
    <property type="entry name" value="GAMMA GLUTAMYL TRANSPEPTIDASE"/>
    <property type="match status" value="1"/>
</dbReference>
<dbReference type="PROSITE" id="PS51257">
    <property type="entry name" value="PROKAR_LIPOPROTEIN"/>
    <property type="match status" value="1"/>
</dbReference>
<keyword evidence="4" id="KW-0012">Acyltransferase</keyword>
<accession>A0ABW5CAP7</accession>
<dbReference type="SUPFAM" id="SSF56235">
    <property type="entry name" value="N-terminal nucleophile aminohydrolases (Ntn hydrolases)"/>
    <property type="match status" value="1"/>
</dbReference>
<organism evidence="4 5">
    <name type="scientific">Phaeospirillum tilakii</name>
    <dbReference type="NCBI Taxonomy" id="741673"/>
    <lineage>
        <taxon>Bacteria</taxon>
        <taxon>Pseudomonadati</taxon>
        <taxon>Pseudomonadota</taxon>
        <taxon>Alphaproteobacteria</taxon>
        <taxon>Rhodospirillales</taxon>
        <taxon>Rhodospirillaceae</taxon>
        <taxon>Phaeospirillum</taxon>
    </lineage>
</organism>